<dbReference type="KEGG" id="adl:AURDEDRAFT_115981"/>
<gene>
    <name evidence="2" type="ORF">AURDEDRAFT_115981</name>
</gene>
<dbReference type="Gene3D" id="1.25.40.10">
    <property type="entry name" value="Tetratricopeptide repeat domain"/>
    <property type="match status" value="1"/>
</dbReference>
<dbReference type="InterPro" id="IPR011990">
    <property type="entry name" value="TPR-like_helical_dom_sf"/>
</dbReference>
<evidence type="ECO:0000256" key="1">
    <source>
        <dbReference type="PROSITE-ProRule" id="PRU00339"/>
    </source>
</evidence>
<organism evidence="2 3">
    <name type="scientific">Auricularia subglabra (strain TFB-10046 / SS5)</name>
    <name type="common">White-rot fungus</name>
    <name type="synonym">Auricularia delicata (strain TFB10046)</name>
    <dbReference type="NCBI Taxonomy" id="717982"/>
    <lineage>
        <taxon>Eukaryota</taxon>
        <taxon>Fungi</taxon>
        <taxon>Dikarya</taxon>
        <taxon>Basidiomycota</taxon>
        <taxon>Agaricomycotina</taxon>
        <taxon>Agaricomycetes</taxon>
        <taxon>Auriculariales</taxon>
        <taxon>Auriculariaceae</taxon>
        <taxon>Auricularia</taxon>
    </lineage>
</organism>
<dbReference type="AlphaFoldDB" id="J0WY26"/>
<dbReference type="PROSITE" id="PS50005">
    <property type="entry name" value="TPR"/>
    <property type="match status" value="1"/>
</dbReference>
<dbReference type="InterPro" id="IPR019734">
    <property type="entry name" value="TPR_rpt"/>
</dbReference>
<reference evidence="3" key="1">
    <citation type="journal article" date="2012" name="Science">
        <title>The Paleozoic origin of enzymatic lignin decomposition reconstructed from 31 fungal genomes.</title>
        <authorList>
            <person name="Floudas D."/>
            <person name="Binder M."/>
            <person name="Riley R."/>
            <person name="Barry K."/>
            <person name="Blanchette R.A."/>
            <person name="Henrissat B."/>
            <person name="Martinez A.T."/>
            <person name="Otillar R."/>
            <person name="Spatafora J.W."/>
            <person name="Yadav J.S."/>
            <person name="Aerts A."/>
            <person name="Benoit I."/>
            <person name="Boyd A."/>
            <person name="Carlson A."/>
            <person name="Copeland A."/>
            <person name="Coutinho P.M."/>
            <person name="de Vries R.P."/>
            <person name="Ferreira P."/>
            <person name="Findley K."/>
            <person name="Foster B."/>
            <person name="Gaskell J."/>
            <person name="Glotzer D."/>
            <person name="Gorecki P."/>
            <person name="Heitman J."/>
            <person name="Hesse C."/>
            <person name="Hori C."/>
            <person name="Igarashi K."/>
            <person name="Jurgens J.A."/>
            <person name="Kallen N."/>
            <person name="Kersten P."/>
            <person name="Kohler A."/>
            <person name="Kuees U."/>
            <person name="Kumar T.K.A."/>
            <person name="Kuo A."/>
            <person name="LaButti K."/>
            <person name="Larrondo L.F."/>
            <person name="Lindquist E."/>
            <person name="Ling A."/>
            <person name="Lombard V."/>
            <person name="Lucas S."/>
            <person name="Lundell T."/>
            <person name="Martin R."/>
            <person name="McLaughlin D.J."/>
            <person name="Morgenstern I."/>
            <person name="Morin E."/>
            <person name="Murat C."/>
            <person name="Nagy L.G."/>
            <person name="Nolan M."/>
            <person name="Ohm R.A."/>
            <person name="Patyshakuliyeva A."/>
            <person name="Rokas A."/>
            <person name="Ruiz-Duenas F.J."/>
            <person name="Sabat G."/>
            <person name="Salamov A."/>
            <person name="Samejima M."/>
            <person name="Schmutz J."/>
            <person name="Slot J.C."/>
            <person name="St John F."/>
            <person name="Stenlid J."/>
            <person name="Sun H."/>
            <person name="Sun S."/>
            <person name="Syed K."/>
            <person name="Tsang A."/>
            <person name="Wiebenga A."/>
            <person name="Young D."/>
            <person name="Pisabarro A."/>
            <person name="Eastwood D.C."/>
            <person name="Martin F."/>
            <person name="Cullen D."/>
            <person name="Grigoriev I.V."/>
            <person name="Hibbett D.S."/>
        </authorList>
    </citation>
    <scope>NUCLEOTIDE SEQUENCE [LARGE SCALE GENOMIC DNA]</scope>
    <source>
        <strain evidence="3">TFB10046</strain>
    </source>
</reference>
<dbReference type="InParanoid" id="J0WY26"/>
<proteinExistence type="predicted"/>
<dbReference type="Proteomes" id="UP000006514">
    <property type="component" value="Unassembled WGS sequence"/>
</dbReference>
<dbReference type="EMBL" id="JH687805">
    <property type="protein sequence ID" value="EJD40211.1"/>
    <property type="molecule type" value="Genomic_DNA"/>
</dbReference>
<feature type="repeat" description="TPR" evidence="1">
    <location>
        <begin position="288"/>
        <end position="321"/>
    </location>
</feature>
<evidence type="ECO:0000313" key="2">
    <source>
        <dbReference type="EMBL" id="EJD40211.1"/>
    </source>
</evidence>
<protein>
    <submittedName>
        <fullName evidence="2">Uncharacterized protein</fullName>
    </submittedName>
</protein>
<evidence type="ECO:0000313" key="3">
    <source>
        <dbReference type="Proteomes" id="UP000006514"/>
    </source>
</evidence>
<name>J0WY26_AURST</name>
<keyword evidence="1" id="KW-0802">TPR repeat</keyword>
<accession>J0WY26</accession>
<keyword evidence="3" id="KW-1185">Reference proteome</keyword>
<sequence>MSIRAFRNVLRLYRPQLRLVPKSRLGRYGLAVAAASAAGMWLMYQQLEGHIWSDEWKPDPPMPPQYERRYRFGAFLNSLGGIEAWDELRDLWRMAAADNADPAILVAIAAEMVRADADAPLGEEHDMVAETLRRLLRDNWDSVNPRERERAISLAHACGLREDDEMSVSIPFLQWAWAQAWHLAVEGTLKSIEPAATTLDLTSQDGVKAVPIALVIAEFFEQRRKQHGLEPMQQCNLAKLYTSLAFLFMSHNQQLDIAHKYHRRALAVLEPATDPEGTAWGHYLMAISRVFFHIGLHYELIGHLDEALNMYLRAQQGMPDDAMKQLVHTSILRIAVRKRQILESEDKR</sequence>